<dbReference type="AlphaFoldDB" id="A0AAY5KIE3"/>
<accession>A0AAY5KIE3</accession>
<proteinExistence type="predicted"/>
<feature type="compositionally biased region" description="Basic and acidic residues" evidence="1">
    <location>
        <begin position="35"/>
        <end position="44"/>
    </location>
</feature>
<dbReference type="Proteomes" id="UP000265140">
    <property type="component" value="Chromosome 24"/>
</dbReference>
<reference evidence="2" key="2">
    <citation type="submission" date="2025-08" db="UniProtKB">
        <authorList>
            <consortium name="Ensembl"/>
        </authorList>
    </citation>
    <scope>IDENTIFICATION</scope>
</reference>
<feature type="compositionally biased region" description="Polar residues" evidence="1">
    <location>
        <begin position="145"/>
        <end position="161"/>
    </location>
</feature>
<evidence type="ECO:0000256" key="1">
    <source>
        <dbReference type="SAM" id="MobiDB-lite"/>
    </source>
</evidence>
<name>A0AAY5KIE3_ESOLU</name>
<feature type="compositionally biased region" description="Basic and acidic residues" evidence="1">
    <location>
        <begin position="162"/>
        <end position="173"/>
    </location>
</feature>
<dbReference type="GeneTree" id="ENSGT00390000017010"/>
<dbReference type="GO" id="GO:0042981">
    <property type="term" value="P:regulation of apoptotic process"/>
    <property type="evidence" value="ECO:0007669"/>
    <property type="project" value="InterPro"/>
</dbReference>
<dbReference type="Pfam" id="PF15335">
    <property type="entry name" value="CAAP1"/>
    <property type="match status" value="1"/>
</dbReference>
<dbReference type="Ensembl" id="ENSELUT00000109110.1">
    <property type="protein sequence ID" value="ENSELUP00000086157.1"/>
    <property type="gene ID" value="ENSELUG00000040661.1"/>
</dbReference>
<feature type="compositionally biased region" description="Basic and acidic residues" evidence="1">
    <location>
        <begin position="202"/>
        <end position="218"/>
    </location>
</feature>
<sequence length="352" mass="38171">MLNKKSTSREKKRKNAHSEEQHVDRRRKCTESSVEDSKCEHADQELDEPGSNTEEGGLDLSVPFKPISAYVTDRREMLDQCFRVLGESKLQTMLPDELKSCSLDEIKTLCQEQLEQLSQSHLLQILEGRELTGSSGEEGRKKTGSIDSQQDNNVDSTSSLKESPEVEDLKQADCHVTLSAEGGVSEESDVLSINADTYDSDIEGHKDEPPEKAEEAARAAEATAAAGVFPARTGVPAASEPAADKPSEPAADKPSEPKKELQKDIDRSVSEILALATTPNPEEAETRTFPPLSAAPEVPLLLMSVPAPSAPVPSPAPGLSQPSAQQLELLELEMRARAIKALMKANDVKKRA</sequence>
<feature type="region of interest" description="Disordered" evidence="1">
    <location>
        <begin position="1"/>
        <end position="63"/>
    </location>
</feature>
<dbReference type="PANTHER" id="PTHR14740">
    <property type="entry name" value="CASPASE ACTIVITY AND APOPTOSIS INHIBITOR 1"/>
    <property type="match status" value="1"/>
</dbReference>
<keyword evidence="3" id="KW-1185">Reference proteome</keyword>
<organism evidence="2 3">
    <name type="scientific">Esox lucius</name>
    <name type="common">Northern pike</name>
    <dbReference type="NCBI Taxonomy" id="8010"/>
    <lineage>
        <taxon>Eukaryota</taxon>
        <taxon>Metazoa</taxon>
        <taxon>Chordata</taxon>
        <taxon>Craniata</taxon>
        <taxon>Vertebrata</taxon>
        <taxon>Euteleostomi</taxon>
        <taxon>Actinopterygii</taxon>
        <taxon>Neopterygii</taxon>
        <taxon>Teleostei</taxon>
        <taxon>Protacanthopterygii</taxon>
        <taxon>Esociformes</taxon>
        <taxon>Esocidae</taxon>
        <taxon>Esox</taxon>
    </lineage>
</organism>
<feature type="compositionally biased region" description="Basic and acidic residues" evidence="1">
    <location>
        <begin position="242"/>
        <end position="269"/>
    </location>
</feature>
<dbReference type="PANTHER" id="PTHR14740:SF3">
    <property type="entry name" value="CASPASE ACTIVITY AND APOPTOSIS INHIBITOR 1"/>
    <property type="match status" value="1"/>
</dbReference>
<gene>
    <name evidence="2" type="primary">CAAP1</name>
</gene>
<feature type="region of interest" description="Disordered" evidence="1">
    <location>
        <begin position="128"/>
        <end position="292"/>
    </location>
</feature>
<reference evidence="2" key="3">
    <citation type="submission" date="2025-09" db="UniProtKB">
        <authorList>
            <consortium name="Ensembl"/>
        </authorList>
    </citation>
    <scope>IDENTIFICATION</scope>
</reference>
<evidence type="ECO:0000313" key="3">
    <source>
        <dbReference type="Proteomes" id="UP000265140"/>
    </source>
</evidence>
<evidence type="ECO:0000313" key="2">
    <source>
        <dbReference type="Ensembl" id="ENSELUP00000086157.1"/>
    </source>
</evidence>
<dbReference type="InterPro" id="IPR038991">
    <property type="entry name" value="CAAP1"/>
</dbReference>
<evidence type="ECO:0008006" key="4">
    <source>
        <dbReference type="Google" id="ProtNLM"/>
    </source>
</evidence>
<protein>
    <recommendedName>
        <fullName evidence="4">Caspase activity and apoptosis inhibitor 1</fullName>
    </recommendedName>
</protein>
<reference evidence="2 3" key="1">
    <citation type="submission" date="2020-02" db="EMBL/GenBank/DDBJ databases">
        <title>Esox lucius (northern pike) genome, fEsoLuc1, primary haplotype.</title>
        <authorList>
            <person name="Myers G."/>
            <person name="Karagic N."/>
            <person name="Meyer A."/>
            <person name="Pippel M."/>
            <person name="Reichard M."/>
            <person name="Winkler S."/>
            <person name="Tracey A."/>
            <person name="Sims Y."/>
            <person name="Howe K."/>
            <person name="Rhie A."/>
            <person name="Formenti G."/>
            <person name="Durbin R."/>
            <person name="Fedrigo O."/>
            <person name="Jarvis E.D."/>
        </authorList>
    </citation>
    <scope>NUCLEOTIDE SEQUENCE [LARGE SCALE GENOMIC DNA]</scope>
</reference>